<dbReference type="GO" id="GO:0050821">
    <property type="term" value="P:protein stabilization"/>
    <property type="evidence" value="ECO:0007669"/>
    <property type="project" value="TreeGrafter"/>
</dbReference>
<dbReference type="GO" id="GO:0005829">
    <property type="term" value="C:cytosol"/>
    <property type="evidence" value="ECO:0007669"/>
    <property type="project" value="TreeGrafter"/>
</dbReference>
<dbReference type="EMBL" id="AMZY02000019">
    <property type="protein sequence ID" value="EMS31508.1"/>
    <property type="molecule type" value="Genomic_DNA"/>
</dbReference>
<sequence>MRKFNSLGILSFILLCCYQPAMAQRSAFLNFGNLIAAMPETKMADAELEAYRKQLVATGEKMMVEINEAYHTLLNDVQAGIIPPNQQQQRQEELQQQQQQQISNYEKEISQKVELKREELLKPIQERIENAVRDVAREKRVACVFDTSVFNAVLYADKSFDMEPLVRARLGLPGSGGNSLIDGTASIVFVNSTEILSRLPLIKQADSQLQTFQTQLQQKGESMAAELEQEYLSFLQRVERGELSSEQQYLEKAKIEAKQSRLGEFEQDRVKQIADKRTELLQPIYNQVNAAIAAAAKKTNIQMVFERSILLYFDESVDLSDLVGEQLGLPASRVGTFRGGASAYGAVNPTAILASMPDVEQADFQINVLVKELQKRGQDMVDQFQQDYRAVMQKVERGELSPAKQEEESARLDAKQSEIISFEQQMTNQLQDARNKLYEPIFKRVNEAVANVAKEQNLSMVFEMGALLYSDPALDISALVKRKLGI</sequence>
<feature type="coiled-coil region" evidence="3">
    <location>
        <begin position="88"/>
        <end position="115"/>
    </location>
</feature>
<dbReference type="Proteomes" id="UP000010953">
    <property type="component" value="Unassembled WGS sequence"/>
</dbReference>
<feature type="signal peptide" evidence="4">
    <location>
        <begin position="1"/>
        <end position="23"/>
    </location>
</feature>
<keyword evidence="2 4" id="KW-0732">Signal</keyword>
<comment type="similarity">
    <text evidence="1">Belongs to the Skp family.</text>
</comment>
<evidence type="ECO:0000256" key="1">
    <source>
        <dbReference type="ARBA" id="ARBA00009091"/>
    </source>
</evidence>
<dbReference type="InterPro" id="IPR024930">
    <property type="entry name" value="Skp_dom_sf"/>
</dbReference>
<dbReference type="InterPro" id="IPR005632">
    <property type="entry name" value="Chaperone_Skp"/>
</dbReference>
<dbReference type="AlphaFoldDB" id="M7XA45"/>
<dbReference type="Gene3D" id="3.30.910.20">
    <property type="entry name" value="Skp domain"/>
    <property type="match status" value="3"/>
</dbReference>
<comment type="caution">
    <text evidence="5">The sequence shown here is derived from an EMBL/GenBank/DDBJ whole genome shotgun (WGS) entry which is preliminary data.</text>
</comment>
<dbReference type="OrthoDB" id="1493480at2"/>
<evidence type="ECO:0000313" key="6">
    <source>
        <dbReference type="Proteomes" id="UP000010953"/>
    </source>
</evidence>
<dbReference type="GO" id="GO:0051082">
    <property type="term" value="F:unfolded protein binding"/>
    <property type="evidence" value="ECO:0007669"/>
    <property type="project" value="InterPro"/>
</dbReference>
<keyword evidence="6" id="KW-1185">Reference proteome</keyword>
<evidence type="ECO:0000256" key="2">
    <source>
        <dbReference type="ARBA" id="ARBA00022729"/>
    </source>
</evidence>
<dbReference type="InParanoid" id="M7XA45"/>
<dbReference type="Pfam" id="PF03938">
    <property type="entry name" value="OmpH"/>
    <property type="match status" value="3"/>
</dbReference>
<protein>
    <submittedName>
        <fullName evidence="5">Outer membrane protein</fullName>
    </submittedName>
</protein>
<organism evidence="5 6">
    <name type="scientific">Mariniradius saccharolyticus AK6</name>
    <dbReference type="NCBI Taxonomy" id="1239962"/>
    <lineage>
        <taxon>Bacteria</taxon>
        <taxon>Pseudomonadati</taxon>
        <taxon>Bacteroidota</taxon>
        <taxon>Cytophagia</taxon>
        <taxon>Cytophagales</taxon>
        <taxon>Cyclobacteriaceae</taxon>
        <taxon>Mariniradius</taxon>
    </lineage>
</organism>
<evidence type="ECO:0000256" key="3">
    <source>
        <dbReference type="SAM" id="Coils"/>
    </source>
</evidence>
<name>M7XA45_9BACT</name>
<dbReference type="SUPFAM" id="SSF111384">
    <property type="entry name" value="OmpH-like"/>
    <property type="match status" value="3"/>
</dbReference>
<evidence type="ECO:0000313" key="5">
    <source>
        <dbReference type="EMBL" id="EMS31508.1"/>
    </source>
</evidence>
<reference evidence="5" key="1">
    <citation type="submission" date="2013-01" db="EMBL/GenBank/DDBJ databases">
        <title>Genome assembly of Mariniradius saccharolyticus AK6.</title>
        <authorList>
            <person name="Vaidya B."/>
            <person name="Khatri I."/>
            <person name="Tanuku N.R.S."/>
            <person name="Subramanian S."/>
            <person name="Pinnaka A."/>
        </authorList>
    </citation>
    <scope>NUCLEOTIDE SEQUENCE [LARGE SCALE GENOMIC DNA]</scope>
    <source>
        <strain evidence="5">AK6</strain>
    </source>
</reference>
<gene>
    <name evidence="5" type="ORF">C943_02163</name>
</gene>
<proteinExistence type="inferred from homology"/>
<dbReference type="STRING" id="1239962.C943_02163"/>
<evidence type="ECO:0000256" key="4">
    <source>
        <dbReference type="SAM" id="SignalP"/>
    </source>
</evidence>
<dbReference type="SMART" id="SM00935">
    <property type="entry name" value="OmpH"/>
    <property type="match status" value="3"/>
</dbReference>
<dbReference type="PANTHER" id="PTHR35089">
    <property type="entry name" value="CHAPERONE PROTEIN SKP"/>
    <property type="match status" value="1"/>
</dbReference>
<dbReference type="eggNOG" id="COG2825">
    <property type="taxonomic scope" value="Bacteria"/>
</dbReference>
<accession>M7XA45</accession>
<keyword evidence="3" id="KW-0175">Coiled coil</keyword>
<feature type="chain" id="PRO_5004087817" evidence="4">
    <location>
        <begin position="24"/>
        <end position="486"/>
    </location>
</feature>
<dbReference type="PANTHER" id="PTHR35089:SF1">
    <property type="entry name" value="CHAPERONE PROTEIN SKP"/>
    <property type="match status" value="1"/>
</dbReference>